<keyword evidence="3" id="KW-1185">Reference proteome</keyword>
<proteinExistence type="predicted"/>
<name>A0A067D4N7_CITSI</name>
<feature type="compositionally biased region" description="Polar residues" evidence="1">
    <location>
        <begin position="21"/>
        <end position="33"/>
    </location>
</feature>
<dbReference type="Proteomes" id="UP000027120">
    <property type="component" value="Unassembled WGS sequence"/>
</dbReference>
<reference evidence="2 3" key="1">
    <citation type="submission" date="2014-04" db="EMBL/GenBank/DDBJ databases">
        <authorList>
            <consortium name="International Citrus Genome Consortium"/>
            <person name="Gmitter F."/>
            <person name="Chen C."/>
            <person name="Farmerie W."/>
            <person name="Harkins T."/>
            <person name="Desany B."/>
            <person name="Mohiuddin M."/>
            <person name="Kodira C."/>
            <person name="Borodovsky M."/>
            <person name="Lomsadze A."/>
            <person name="Burns P."/>
            <person name="Jenkins J."/>
            <person name="Prochnik S."/>
            <person name="Shu S."/>
            <person name="Chapman J."/>
            <person name="Pitluck S."/>
            <person name="Schmutz J."/>
            <person name="Rokhsar D."/>
        </authorList>
    </citation>
    <scope>NUCLEOTIDE SEQUENCE</scope>
</reference>
<feature type="compositionally biased region" description="Pro residues" evidence="1">
    <location>
        <begin position="1"/>
        <end position="19"/>
    </location>
</feature>
<protein>
    <submittedName>
        <fullName evidence="2">Uncharacterized protein</fullName>
    </submittedName>
</protein>
<evidence type="ECO:0000313" key="3">
    <source>
        <dbReference type="Proteomes" id="UP000027120"/>
    </source>
</evidence>
<dbReference type="EMBL" id="KK794189">
    <property type="protein sequence ID" value="KDO36490.1"/>
    <property type="molecule type" value="Genomic_DNA"/>
</dbReference>
<evidence type="ECO:0000256" key="1">
    <source>
        <dbReference type="SAM" id="MobiDB-lite"/>
    </source>
</evidence>
<sequence length="151" mass="16393">MDTPRPPSSSSSPPPPPSPRCQQSTTCVSTENPLNPFAIDPNPTVDGSSAPEKRVRYEKKKKNRFFKDAASSSSSRPSCFARSGTRVASRRRSMRVDRLGPIRRSEGGGVEAIALPLGMSFAAVVAQVESLRQFRVLGSQSYVTEFGSLDF</sequence>
<dbReference type="AlphaFoldDB" id="A0A067D4N7"/>
<organism evidence="2 3">
    <name type="scientific">Citrus sinensis</name>
    <name type="common">Sweet orange</name>
    <name type="synonym">Citrus aurantium var. sinensis</name>
    <dbReference type="NCBI Taxonomy" id="2711"/>
    <lineage>
        <taxon>Eukaryota</taxon>
        <taxon>Viridiplantae</taxon>
        <taxon>Streptophyta</taxon>
        <taxon>Embryophyta</taxon>
        <taxon>Tracheophyta</taxon>
        <taxon>Spermatophyta</taxon>
        <taxon>Magnoliopsida</taxon>
        <taxon>eudicotyledons</taxon>
        <taxon>Gunneridae</taxon>
        <taxon>Pentapetalae</taxon>
        <taxon>rosids</taxon>
        <taxon>malvids</taxon>
        <taxon>Sapindales</taxon>
        <taxon>Rutaceae</taxon>
        <taxon>Aurantioideae</taxon>
        <taxon>Citrus</taxon>
    </lineage>
</organism>
<feature type="region of interest" description="Disordered" evidence="1">
    <location>
        <begin position="1"/>
        <end position="86"/>
    </location>
</feature>
<gene>
    <name evidence="2" type="ORF">CISIN_1g041999mg</name>
</gene>
<evidence type="ECO:0000313" key="2">
    <source>
        <dbReference type="EMBL" id="KDO36490.1"/>
    </source>
</evidence>
<accession>A0A067D4N7</accession>
<feature type="compositionally biased region" description="Low complexity" evidence="1">
    <location>
        <begin position="68"/>
        <end position="83"/>
    </location>
</feature>